<proteinExistence type="predicted"/>
<reference evidence="1 2" key="1">
    <citation type="submission" date="2019-07" db="EMBL/GenBank/DDBJ databases">
        <title>The First High-Quality Draft Genome Sequence of the Causal Agent of the Current Panama Disease Epidemic.</title>
        <authorList>
            <person name="Warmington R.J."/>
            <person name="Kay W."/>
            <person name="Jeffries A."/>
            <person name="Bebber D."/>
            <person name="Moore K."/>
            <person name="Studholme D.J."/>
        </authorList>
    </citation>
    <scope>NUCLEOTIDE SEQUENCE [LARGE SCALE GENOMIC DNA]</scope>
    <source>
        <strain evidence="1 2">TR4</strain>
    </source>
</reference>
<evidence type="ECO:0000313" key="1">
    <source>
        <dbReference type="EMBL" id="TXC00334.1"/>
    </source>
</evidence>
<dbReference type="AlphaFoldDB" id="A0A5C6SPP8"/>
<organism evidence="1 2">
    <name type="scientific">Fusarium oxysporum f. sp. cubense</name>
    <dbReference type="NCBI Taxonomy" id="61366"/>
    <lineage>
        <taxon>Eukaryota</taxon>
        <taxon>Fungi</taxon>
        <taxon>Dikarya</taxon>
        <taxon>Ascomycota</taxon>
        <taxon>Pezizomycotina</taxon>
        <taxon>Sordariomycetes</taxon>
        <taxon>Hypocreomycetidae</taxon>
        <taxon>Hypocreales</taxon>
        <taxon>Nectriaceae</taxon>
        <taxon>Fusarium</taxon>
        <taxon>Fusarium oxysporum species complex</taxon>
    </lineage>
</organism>
<dbReference type="Proteomes" id="UP000321331">
    <property type="component" value="Unassembled WGS sequence"/>
</dbReference>
<dbReference type="EMBL" id="VMNF01000011">
    <property type="protein sequence ID" value="TXC00334.1"/>
    <property type="molecule type" value="Genomic_DNA"/>
</dbReference>
<comment type="caution">
    <text evidence="1">The sequence shown here is derived from an EMBL/GenBank/DDBJ whole genome shotgun (WGS) entry which is preliminary data.</text>
</comment>
<gene>
    <name evidence="1" type="ORF">FocTR4_00014072</name>
</gene>
<sequence>MSGRSDDDDYGLSVLCDPREWPNAIGSKNVTITASPVEQARDGSKVSECDGLECQADYQAKSKRQSLTLEDEVFNFTFTGKVHRSG</sequence>
<protein>
    <submittedName>
        <fullName evidence="1">Uncharacterized protein</fullName>
    </submittedName>
</protein>
<accession>A0A5C6SPP8</accession>
<name>A0A5C6SPP8_FUSOC</name>
<evidence type="ECO:0000313" key="2">
    <source>
        <dbReference type="Proteomes" id="UP000321331"/>
    </source>
</evidence>